<evidence type="ECO:0000313" key="2">
    <source>
        <dbReference type="Proteomes" id="UP000186601"/>
    </source>
</evidence>
<sequence length="246" mass="27321">MQPQNTDNPGVQGLAPNELPQHVGNITQYVVDQAFVSSSMFRTHALTGHDLIGFSDRKQLKLKETPRKIGTPRATQNVTTQREDIVDQMENEMVLCQGWDETGFGHYLPSKHPVSDADVDAAVDALKQAGHLELDAADGDFQFTEIDPTAHGNETVIYSPLVKICEVLQDLSFADKRQVSCKIEQNPNNYNESETLGANFKVDAYLKLAHSTMPKNKDLGPVCDLAVPSEYKRDRTNVYEVCVSDD</sequence>
<gene>
    <name evidence="1" type="ORF">PHLCEN_2v1764</name>
</gene>
<protein>
    <submittedName>
        <fullName evidence="1">Uncharacterized protein</fullName>
    </submittedName>
</protein>
<keyword evidence="2" id="KW-1185">Reference proteome</keyword>
<proteinExistence type="predicted"/>
<name>A0A2R6RVZ2_9APHY</name>
<evidence type="ECO:0000313" key="1">
    <source>
        <dbReference type="EMBL" id="PSS34197.1"/>
    </source>
</evidence>
<organism evidence="1 2">
    <name type="scientific">Hermanssonia centrifuga</name>
    <dbReference type="NCBI Taxonomy" id="98765"/>
    <lineage>
        <taxon>Eukaryota</taxon>
        <taxon>Fungi</taxon>
        <taxon>Dikarya</taxon>
        <taxon>Basidiomycota</taxon>
        <taxon>Agaricomycotina</taxon>
        <taxon>Agaricomycetes</taxon>
        <taxon>Polyporales</taxon>
        <taxon>Meruliaceae</taxon>
        <taxon>Hermanssonia</taxon>
    </lineage>
</organism>
<dbReference type="Proteomes" id="UP000186601">
    <property type="component" value="Unassembled WGS sequence"/>
</dbReference>
<dbReference type="EMBL" id="MLYV02000143">
    <property type="protein sequence ID" value="PSS34197.1"/>
    <property type="molecule type" value="Genomic_DNA"/>
</dbReference>
<dbReference type="AlphaFoldDB" id="A0A2R6RVZ2"/>
<accession>A0A2R6RVZ2</accession>
<comment type="caution">
    <text evidence="1">The sequence shown here is derived from an EMBL/GenBank/DDBJ whole genome shotgun (WGS) entry which is preliminary data.</text>
</comment>
<reference evidence="1 2" key="1">
    <citation type="submission" date="2018-02" db="EMBL/GenBank/DDBJ databases">
        <title>Genome sequence of the basidiomycete white-rot fungus Phlebia centrifuga.</title>
        <authorList>
            <person name="Granchi Z."/>
            <person name="Peng M."/>
            <person name="de Vries R.P."/>
            <person name="Hilden K."/>
            <person name="Makela M.R."/>
            <person name="Grigoriev I."/>
            <person name="Riley R."/>
        </authorList>
    </citation>
    <scope>NUCLEOTIDE SEQUENCE [LARGE SCALE GENOMIC DNA]</scope>
    <source>
        <strain evidence="1 2">FBCC195</strain>
    </source>
</reference>
<dbReference type="OrthoDB" id="3257375at2759"/>